<dbReference type="Proteomes" id="UP000009145">
    <property type="component" value="Chromosome"/>
</dbReference>
<dbReference type="Pfam" id="PF01863">
    <property type="entry name" value="YgjP-like"/>
    <property type="match status" value="1"/>
</dbReference>
<sequence length="236" mass="28119">MFRKKTHQPPQLFFENQPVSIRRDRRRKSVAIKVTDNRISLHLPWRCPLSLGEKFLEQKQEWLKNSLKKQLNQPVRRYNNNSQQPYLGQSLQLRFKPQLTSSFILNDEQIQLKLPTDSDQRIAKNKLSEAYQTLATDYLPQRGWQIAKKTGLMPARFRVRYYKSRWGSCHAGGEIRLNWQLVQAPISVIDYVLIHELCHLQEMNHSPAFWRLVGEQMPDFKIQRQWLKQQGHTLLF</sequence>
<dbReference type="InterPro" id="IPR053136">
    <property type="entry name" value="UTP_pyrophosphatase-like"/>
</dbReference>
<dbReference type="OrthoDB" id="9811177at2"/>
<proteinExistence type="predicted"/>
<evidence type="ECO:0000313" key="3">
    <source>
        <dbReference type="Proteomes" id="UP000009145"/>
    </source>
</evidence>
<protein>
    <submittedName>
        <fullName evidence="2">Putative metal-dependent hydrolase</fullName>
    </submittedName>
</protein>
<dbReference type="InterPro" id="IPR002725">
    <property type="entry name" value="YgjP-like_metallopeptidase"/>
</dbReference>
<dbReference type="RefSeq" id="WP_014704258.1">
    <property type="nucleotide sequence ID" value="NC_017856.1"/>
</dbReference>
<dbReference type="eggNOG" id="COG1451">
    <property type="taxonomic scope" value="Bacteria"/>
</dbReference>
<accession>I1YIU5</accession>
<keyword evidence="3" id="KW-1185">Reference proteome</keyword>
<keyword evidence="2" id="KW-0378">Hydrolase</keyword>
<feature type="domain" description="YgjP-like metallopeptidase" evidence="1">
    <location>
        <begin position="28"/>
        <end position="229"/>
    </location>
</feature>
<name>I1YIU5_METFJ</name>
<dbReference type="GO" id="GO:0016787">
    <property type="term" value="F:hydrolase activity"/>
    <property type="evidence" value="ECO:0007669"/>
    <property type="project" value="UniProtKB-KW"/>
</dbReference>
<dbReference type="HOGENOM" id="CLU_065947_2_2_6"/>
<dbReference type="PANTHER" id="PTHR30399:SF1">
    <property type="entry name" value="UTP PYROPHOSPHATASE"/>
    <property type="match status" value="1"/>
</dbReference>
<dbReference type="PANTHER" id="PTHR30399">
    <property type="entry name" value="UNCHARACTERIZED PROTEIN YGJP"/>
    <property type="match status" value="1"/>
</dbReference>
<reference evidence="2 3" key="1">
    <citation type="journal article" date="2012" name="J. Bacteriol.">
        <title>Complete genome sequences of Methylophaga sp. strain JAM1 and Methylophaga sp. strain JAM7.</title>
        <authorList>
            <person name="Villeneuve C."/>
            <person name="Martineau C."/>
            <person name="Mauffrey F."/>
            <person name="Villemur R."/>
        </authorList>
    </citation>
    <scope>NUCLEOTIDE SEQUENCE [LARGE SCALE GENOMIC DNA]</scope>
    <source>
        <strain evidence="2 3">JAM7</strain>
    </source>
</reference>
<dbReference type="Gene3D" id="3.30.2010.10">
    <property type="entry name" value="Metalloproteases ('zincins'), catalytic domain"/>
    <property type="match status" value="1"/>
</dbReference>
<dbReference type="PATRIC" id="fig|754477.3.peg.1667"/>
<dbReference type="AlphaFoldDB" id="I1YIU5"/>
<dbReference type="CDD" id="cd07344">
    <property type="entry name" value="M48_yhfN_like"/>
    <property type="match status" value="1"/>
</dbReference>
<evidence type="ECO:0000313" key="2">
    <source>
        <dbReference type="EMBL" id="AFJ02838.1"/>
    </source>
</evidence>
<dbReference type="KEGG" id="mec:Q7C_1691"/>
<dbReference type="EMBL" id="CP003380">
    <property type="protein sequence ID" value="AFJ02838.1"/>
    <property type="molecule type" value="Genomic_DNA"/>
</dbReference>
<gene>
    <name evidence="2" type="ordered locus">Q7C_1691</name>
</gene>
<evidence type="ECO:0000259" key="1">
    <source>
        <dbReference type="Pfam" id="PF01863"/>
    </source>
</evidence>
<organism evidence="2 3">
    <name type="scientific">Methylophaga frappieri (strain ATCC BAA-2434 / DSM 25690 / JAM7)</name>
    <dbReference type="NCBI Taxonomy" id="754477"/>
    <lineage>
        <taxon>Bacteria</taxon>
        <taxon>Pseudomonadati</taxon>
        <taxon>Pseudomonadota</taxon>
        <taxon>Gammaproteobacteria</taxon>
        <taxon>Thiotrichales</taxon>
        <taxon>Piscirickettsiaceae</taxon>
        <taxon>Methylophaga</taxon>
    </lineage>
</organism>
<dbReference type="STRING" id="754477.Q7C_1691"/>